<dbReference type="Proteomes" id="UP001497382">
    <property type="component" value="Unassembled WGS sequence"/>
</dbReference>
<feature type="chain" id="PRO_5043796880" evidence="2">
    <location>
        <begin position="21"/>
        <end position="297"/>
    </location>
</feature>
<keyword evidence="2" id="KW-0732">Signal</keyword>
<reference evidence="3 4" key="1">
    <citation type="submission" date="2024-04" db="EMBL/GenBank/DDBJ databases">
        <authorList>
            <person name="Rising A."/>
            <person name="Reimegard J."/>
            <person name="Sonavane S."/>
            <person name="Akerstrom W."/>
            <person name="Nylinder S."/>
            <person name="Hedman E."/>
            <person name="Kallberg Y."/>
        </authorList>
    </citation>
    <scope>NUCLEOTIDE SEQUENCE [LARGE SCALE GENOMIC DNA]</scope>
</reference>
<evidence type="ECO:0000256" key="2">
    <source>
        <dbReference type="SAM" id="SignalP"/>
    </source>
</evidence>
<accession>A0AAV1ZNJ1</accession>
<comment type="caution">
    <text evidence="3">The sequence shown here is derived from an EMBL/GenBank/DDBJ whole genome shotgun (WGS) entry which is preliminary data.</text>
</comment>
<feature type="compositionally biased region" description="Pro residues" evidence="1">
    <location>
        <begin position="119"/>
        <end position="133"/>
    </location>
</feature>
<feature type="signal peptide" evidence="2">
    <location>
        <begin position="1"/>
        <end position="20"/>
    </location>
</feature>
<feature type="region of interest" description="Disordered" evidence="1">
    <location>
        <begin position="91"/>
        <end position="134"/>
    </location>
</feature>
<evidence type="ECO:0000313" key="3">
    <source>
        <dbReference type="EMBL" id="CAL1273394.1"/>
    </source>
</evidence>
<sequence length="297" mass="32911">MNVMFTILYLTLGFNSLALSSRSCPQEPRAYTIDEMEKMVYAVAQEKGVPPSVILNRIMRKVKYRQRTQKMKPKNPLQDLALQELIGTKYRAPAPGSDRDSGLLPLHGQSSSRSLQPSPRYPPLRPPALPMPPTSGHGGLMTGVFMSGFAPQIPPQQQQQQYPQSYYIPVQNLQPPPGVTIRVETGIRDGILPDVIVTLSPMMTIVEALKQAESKYRSYLGLSPASEEEVISFSRSSVAECYVIGSFNSVSSDDRGYWKIIVSDKGGKVIYDSICLPSRNEVVVRPGMTITLLYTLT</sequence>
<gene>
    <name evidence="3" type="ORF">LARSCL_LOCUS6867</name>
</gene>
<protein>
    <submittedName>
        <fullName evidence="3">Uncharacterized protein</fullName>
    </submittedName>
</protein>
<dbReference type="AlphaFoldDB" id="A0AAV1ZNJ1"/>
<organism evidence="3 4">
    <name type="scientific">Larinioides sclopetarius</name>
    <dbReference type="NCBI Taxonomy" id="280406"/>
    <lineage>
        <taxon>Eukaryota</taxon>
        <taxon>Metazoa</taxon>
        <taxon>Ecdysozoa</taxon>
        <taxon>Arthropoda</taxon>
        <taxon>Chelicerata</taxon>
        <taxon>Arachnida</taxon>
        <taxon>Araneae</taxon>
        <taxon>Araneomorphae</taxon>
        <taxon>Entelegynae</taxon>
        <taxon>Araneoidea</taxon>
        <taxon>Araneidae</taxon>
        <taxon>Larinioides</taxon>
    </lineage>
</organism>
<proteinExistence type="predicted"/>
<evidence type="ECO:0000256" key="1">
    <source>
        <dbReference type="SAM" id="MobiDB-lite"/>
    </source>
</evidence>
<keyword evidence="4" id="KW-1185">Reference proteome</keyword>
<evidence type="ECO:0000313" key="4">
    <source>
        <dbReference type="Proteomes" id="UP001497382"/>
    </source>
</evidence>
<dbReference type="EMBL" id="CAXIEN010000067">
    <property type="protein sequence ID" value="CAL1273394.1"/>
    <property type="molecule type" value="Genomic_DNA"/>
</dbReference>
<name>A0AAV1ZNJ1_9ARAC</name>